<geneLocation type="plasmid" evidence="1 2">
    <name>unnamed1</name>
</geneLocation>
<organism evidence="1 2">
    <name type="scientific">Lactococcus allomyrinae</name>
    <dbReference type="NCBI Taxonomy" id="2419773"/>
    <lineage>
        <taxon>Bacteria</taxon>
        <taxon>Bacillati</taxon>
        <taxon>Bacillota</taxon>
        <taxon>Bacilli</taxon>
        <taxon>Lactobacillales</taxon>
        <taxon>Streptococcaceae</taxon>
        <taxon>Lactococcus</taxon>
    </lineage>
</organism>
<accession>A0A387BII2</accession>
<dbReference type="EMBL" id="CP032628">
    <property type="protein sequence ID" value="AYG02032.1"/>
    <property type="molecule type" value="Genomic_DNA"/>
</dbReference>
<proteinExistence type="predicted"/>
<dbReference type="OrthoDB" id="9822064at2"/>
<protein>
    <submittedName>
        <fullName evidence="1">Uncharacterized protein</fullName>
    </submittedName>
</protein>
<keyword evidence="1" id="KW-0614">Plasmid</keyword>
<dbReference type="Proteomes" id="UP000269374">
    <property type="component" value="Plasmid unnamed1"/>
</dbReference>
<evidence type="ECO:0000313" key="2">
    <source>
        <dbReference type="Proteomes" id="UP000269374"/>
    </source>
</evidence>
<keyword evidence="2" id="KW-1185">Reference proteome</keyword>
<reference evidence="1 2" key="1">
    <citation type="submission" date="2018-09" db="EMBL/GenBank/DDBJ databases">
        <title>Genome sequencing of strain 1JSPR-7.</title>
        <authorList>
            <person name="Heo J."/>
            <person name="Kim S.-J."/>
            <person name="Kwon S.-W."/>
        </authorList>
    </citation>
    <scope>NUCLEOTIDE SEQUENCE [LARGE SCALE GENOMIC DNA]</scope>
    <source>
        <strain evidence="1 2">1JSPR-7</strain>
        <plasmid evidence="1 2">unnamed1</plasmid>
    </source>
</reference>
<sequence>MLLVKIPKQFYEKMLPDDDLFIGHREENILGLVVNDSQRTYFSPILNVAELTYALSDLDSVVNLSDAPNELVEDIISLEKTIILEDEFFDHDVAKQALIPPNEYRKLKVKELEYQQRLAHYVLNYQLEPNEPRFKNTSLQYFKTQLEIYESQLEVLEDDKPLVQPFYDIHSQKQYDLLEHTVDQQRIEHHDREQYQKPKEKELGLEL</sequence>
<dbReference type="AlphaFoldDB" id="A0A387BII2"/>
<dbReference type="KEGG" id="lact:D7I46_12910"/>
<dbReference type="RefSeq" id="WP_120773401.1">
    <property type="nucleotide sequence ID" value="NZ_CP032628.1"/>
</dbReference>
<name>A0A387BII2_9LACT</name>
<evidence type="ECO:0000313" key="1">
    <source>
        <dbReference type="EMBL" id="AYG02032.1"/>
    </source>
</evidence>
<gene>
    <name evidence="1" type="ORF">D7I46_12910</name>
</gene>